<reference evidence="1 2" key="1">
    <citation type="submission" date="2019-11" db="EMBL/GenBank/DDBJ databases">
        <title>Novel Deefgea species.</title>
        <authorList>
            <person name="Han J.-H."/>
        </authorList>
    </citation>
    <scope>NUCLEOTIDE SEQUENCE [LARGE SCALE GENOMIC DNA]</scope>
    <source>
        <strain evidence="1 2">LMG 24817</strain>
    </source>
</reference>
<keyword evidence="2" id="KW-1185">Reference proteome</keyword>
<evidence type="ECO:0000313" key="1">
    <source>
        <dbReference type="EMBL" id="MBM5572699.1"/>
    </source>
</evidence>
<comment type="caution">
    <text evidence="1">The sequence shown here is derived from an EMBL/GenBank/DDBJ whole genome shotgun (WGS) entry which is preliminary data.</text>
</comment>
<dbReference type="Proteomes" id="UP001195660">
    <property type="component" value="Unassembled WGS sequence"/>
</dbReference>
<name>A0ABS2CEW4_9NEIS</name>
<protein>
    <submittedName>
        <fullName evidence="1">Uncharacterized protein</fullName>
    </submittedName>
</protein>
<organism evidence="1 2">
    <name type="scientific">Deefgea chitinilytica</name>
    <dbReference type="NCBI Taxonomy" id="570276"/>
    <lineage>
        <taxon>Bacteria</taxon>
        <taxon>Pseudomonadati</taxon>
        <taxon>Pseudomonadota</taxon>
        <taxon>Betaproteobacteria</taxon>
        <taxon>Neisseriales</taxon>
        <taxon>Chitinibacteraceae</taxon>
        <taxon>Deefgea</taxon>
    </lineage>
</organism>
<dbReference type="EMBL" id="WOFE01000009">
    <property type="protein sequence ID" value="MBM5572699.1"/>
    <property type="molecule type" value="Genomic_DNA"/>
</dbReference>
<gene>
    <name evidence="1" type="ORF">GM173_14085</name>
</gene>
<dbReference type="RefSeq" id="WP_203572027.1">
    <property type="nucleotide sequence ID" value="NZ_WOFE01000009.1"/>
</dbReference>
<sequence>MNPKALETQDLITIEAEAGEVLNQAMPQSHLYQMASRLQNILRLELIRRGLFERQIQRLRAASQQR</sequence>
<evidence type="ECO:0000313" key="2">
    <source>
        <dbReference type="Proteomes" id="UP001195660"/>
    </source>
</evidence>
<proteinExistence type="predicted"/>
<accession>A0ABS2CEW4</accession>